<evidence type="ECO:0000256" key="8">
    <source>
        <dbReference type="ARBA" id="ARBA00023170"/>
    </source>
</evidence>
<evidence type="ECO:0000256" key="7">
    <source>
        <dbReference type="ARBA" id="ARBA00023136"/>
    </source>
</evidence>
<dbReference type="GO" id="GO:0004984">
    <property type="term" value="F:olfactory receptor activity"/>
    <property type="evidence" value="ECO:0007669"/>
    <property type="project" value="InterPro"/>
</dbReference>
<dbReference type="PANTHER" id="PTHR21137">
    <property type="entry name" value="ODORANT RECEPTOR"/>
    <property type="match status" value="1"/>
</dbReference>
<dbReference type="InterPro" id="IPR004117">
    <property type="entry name" value="7tm6_olfct_rcpt"/>
</dbReference>
<dbReference type="InParanoid" id="A0A158NPS4"/>
<dbReference type="EMBL" id="ADTU01022723">
    <property type="status" value="NOT_ANNOTATED_CDS"/>
    <property type="molecule type" value="Genomic_DNA"/>
</dbReference>
<dbReference type="Pfam" id="PF02949">
    <property type="entry name" value="7tm_6"/>
    <property type="match status" value="1"/>
</dbReference>
<evidence type="ECO:0000256" key="5">
    <source>
        <dbReference type="ARBA" id="ARBA00022725"/>
    </source>
</evidence>
<evidence type="ECO:0000256" key="1">
    <source>
        <dbReference type="ARBA" id="ARBA00004651"/>
    </source>
</evidence>
<keyword evidence="5" id="KW-0552">Olfaction</keyword>
<evidence type="ECO:0000313" key="11">
    <source>
        <dbReference type="EnsemblMetazoa" id="XP_012059532.1"/>
    </source>
</evidence>
<accession>A0A158NPS4</accession>
<keyword evidence="2" id="KW-1003">Cell membrane</keyword>
<proteinExistence type="predicted"/>
<dbReference type="GO" id="GO:0005549">
    <property type="term" value="F:odorant binding"/>
    <property type="evidence" value="ECO:0007669"/>
    <property type="project" value="InterPro"/>
</dbReference>
<evidence type="ECO:0000256" key="3">
    <source>
        <dbReference type="ARBA" id="ARBA00022606"/>
    </source>
</evidence>
<keyword evidence="7 10" id="KW-0472">Membrane</keyword>
<dbReference type="EMBL" id="ADTU01022724">
    <property type="status" value="NOT_ANNOTATED_CDS"/>
    <property type="molecule type" value="Genomic_DNA"/>
</dbReference>
<sequence>MPYIILCTISLIGTIIGGILYMLEGAIPYGFVWVPWECTSFLLFCVTSLQEIAAVTIGIIVNIATETTVLGFCLHTCARFEILNHRLQRMIKGEKEGMRKSSINNISRLSKYVSFHLCIIRLAEMINDVFSPVIFIQFCISILIYVYCWAGNEVTLKSVELGDEIYHMDWILMTKNEQLDLLMIMKRSTKPIKFTSSFLVTLSLESYSNLLKATFSAFNLLQQL</sequence>
<dbReference type="GO" id="GO:0005886">
    <property type="term" value="C:plasma membrane"/>
    <property type="evidence" value="ECO:0007669"/>
    <property type="project" value="UniProtKB-SubCell"/>
</dbReference>
<dbReference type="PANTHER" id="PTHR21137:SF35">
    <property type="entry name" value="ODORANT RECEPTOR 19A-RELATED"/>
    <property type="match status" value="1"/>
</dbReference>
<dbReference type="OrthoDB" id="6597368at2759"/>
<comment type="subcellular location">
    <subcellularLocation>
        <location evidence="1">Cell membrane</location>
        <topology evidence="1">Multi-pass membrane protein</topology>
    </subcellularLocation>
</comment>
<dbReference type="GO" id="GO:0007165">
    <property type="term" value="P:signal transduction"/>
    <property type="evidence" value="ECO:0007669"/>
    <property type="project" value="UniProtKB-KW"/>
</dbReference>
<reference evidence="11" key="2">
    <citation type="submission" date="2016-04" db="UniProtKB">
        <authorList>
            <consortium name="EnsemblMetazoa"/>
        </authorList>
    </citation>
    <scope>IDENTIFICATION</scope>
</reference>
<keyword evidence="6 10" id="KW-1133">Transmembrane helix</keyword>
<feature type="transmembrane region" description="Helical" evidence="10">
    <location>
        <begin position="52"/>
        <end position="82"/>
    </location>
</feature>
<feature type="transmembrane region" description="Helical" evidence="10">
    <location>
        <begin position="129"/>
        <end position="150"/>
    </location>
</feature>
<evidence type="ECO:0008006" key="13">
    <source>
        <dbReference type="Google" id="ProtNLM"/>
    </source>
</evidence>
<keyword evidence="9" id="KW-0807">Transducer</keyword>
<gene>
    <name evidence="11" type="primary">105622730</name>
</gene>
<evidence type="ECO:0000256" key="10">
    <source>
        <dbReference type="SAM" id="Phobius"/>
    </source>
</evidence>
<organism evidence="11 12">
    <name type="scientific">Atta cephalotes</name>
    <name type="common">Leafcutter ant</name>
    <dbReference type="NCBI Taxonomy" id="12957"/>
    <lineage>
        <taxon>Eukaryota</taxon>
        <taxon>Metazoa</taxon>
        <taxon>Ecdysozoa</taxon>
        <taxon>Arthropoda</taxon>
        <taxon>Hexapoda</taxon>
        <taxon>Insecta</taxon>
        <taxon>Pterygota</taxon>
        <taxon>Neoptera</taxon>
        <taxon>Endopterygota</taxon>
        <taxon>Hymenoptera</taxon>
        <taxon>Apocrita</taxon>
        <taxon>Aculeata</taxon>
        <taxon>Formicoidea</taxon>
        <taxon>Formicidae</taxon>
        <taxon>Myrmicinae</taxon>
        <taxon>Atta</taxon>
    </lineage>
</organism>
<dbReference type="KEGG" id="acep:105622730"/>
<evidence type="ECO:0000256" key="9">
    <source>
        <dbReference type="ARBA" id="ARBA00023224"/>
    </source>
</evidence>
<name>A0A158NPS4_ATTCE</name>
<protein>
    <recommendedName>
        <fullName evidence="13">Odorant receptor</fullName>
    </recommendedName>
</protein>
<keyword evidence="3" id="KW-0716">Sensory transduction</keyword>
<reference evidence="12" key="1">
    <citation type="journal article" date="2011" name="PLoS Genet.">
        <title>The genome sequence of the leaf-cutter ant Atta cephalotes reveals insights into its obligate symbiotic lifestyle.</title>
        <authorList>
            <person name="Suen G."/>
            <person name="Teiling C."/>
            <person name="Li L."/>
            <person name="Holt C."/>
            <person name="Abouheif E."/>
            <person name="Bornberg-Bauer E."/>
            <person name="Bouffard P."/>
            <person name="Caldera E.J."/>
            <person name="Cash E."/>
            <person name="Cavanaugh A."/>
            <person name="Denas O."/>
            <person name="Elhaik E."/>
            <person name="Fave M.J."/>
            <person name="Gadau J."/>
            <person name="Gibson J.D."/>
            <person name="Graur D."/>
            <person name="Grubbs K.J."/>
            <person name="Hagen D.E."/>
            <person name="Harkins T.T."/>
            <person name="Helmkampf M."/>
            <person name="Hu H."/>
            <person name="Johnson B.R."/>
            <person name="Kim J."/>
            <person name="Marsh S.E."/>
            <person name="Moeller J.A."/>
            <person name="Munoz-Torres M.C."/>
            <person name="Murphy M.C."/>
            <person name="Naughton M.C."/>
            <person name="Nigam S."/>
            <person name="Overson R."/>
            <person name="Rajakumar R."/>
            <person name="Reese J.T."/>
            <person name="Scott J.J."/>
            <person name="Smith C.R."/>
            <person name="Tao S."/>
            <person name="Tsutsui N.D."/>
            <person name="Viljakainen L."/>
            <person name="Wissler L."/>
            <person name="Yandell M.D."/>
            <person name="Zimmer F."/>
            <person name="Taylor J."/>
            <person name="Slater S.C."/>
            <person name="Clifton S.W."/>
            <person name="Warren W.C."/>
            <person name="Elsik C.G."/>
            <person name="Smith C.D."/>
            <person name="Weinstock G.M."/>
            <person name="Gerardo N.M."/>
            <person name="Currie C.R."/>
        </authorList>
    </citation>
    <scope>NUCLEOTIDE SEQUENCE [LARGE SCALE GENOMIC DNA]</scope>
</reference>
<keyword evidence="8" id="KW-0675">Receptor</keyword>
<evidence type="ECO:0000256" key="4">
    <source>
        <dbReference type="ARBA" id="ARBA00022692"/>
    </source>
</evidence>
<dbReference type="EnsemblMetazoa" id="XM_012204142.1">
    <property type="protein sequence ID" value="XP_012059532.1"/>
    <property type="gene ID" value="LOC105622730"/>
</dbReference>
<feature type="transmembrane region" description="Helical" evidence="10">
    <location>
        <begin position="7"/>
        <end position="32"/>
    </location>
</feature>
<dbReference type="AlphaFoldDB" id="A0A158NPS4"/>
<evidence type="ECO:0000256" key="6">
    <source>
        <dbReference type="ARBA" id="ARBA00022989"/>
    </source>
</evidence>
<dbReference type="Proteomes" id="UP000005205">
    <property type="component" value="Unassembled WGS sequence"/>
</dbReference>
<keyword evidence="4 10" id="KW-0812">Transmembrane</keyword>
<keyword evidence="12" id="KW-1185">Reference proteome</keyword>
<evidence type="ECO:0000313" key="12">
    <source>
        <dbReference type="Proteomes" id="UP000005205"/>
    </source>
</evidence>
<evidence type="ECO:0000256" key="2">
    <source>
        <dbReference type="ARBA" id="ARBA00022475"/>
    </source>
</evidence>